<comment type="subcellular location">
    <subcellularLocation>
        <location evidence="1 7">Cell membrane</location>
        <topology evidence="1 7">Multi-pass membrane protein</topology>
    </subcellularLocation>
</comment>
<dbReference type="InterPro" id="IPR000515">
    <property type="entry name" value="MetI-like"/>
</dbReference>
<feature type="transmembrane region" description="Helical" evidence="7">
    <location>
        <begin position="12"/>
        <end position="35"/>
    </location>
</feature>
<dbReference type="PROSITE" id="PS50928">
    <property type="entry name" value="ABC_TM1"/>
    <property type="match status" value="1"/>
</dbReference>
<dbReference type="InterPro" id="IPR035906">
    <property type="entry name" value="MetI-like_sf"/>
</dbReference>
<dbReference type="Gene3D" id="1.10.3720.10">
    <property type="entry name" value="MetI-like"/>
    <property type="match status" value="1"/>
</dbReference>
<reference evidence="9 10" key="1">
    <citation type="submission" date="2024-09" db="EMBL/GenBank/DDBJ databases">
        <authorList>
            <person name="Sun Q."/>
            <person name="Mori K."/>
        </authorList>
    </citation>
    <scope>NUCLEOTIDE SEQUENCE [LARGE SCALE GENOMIC DNA]</scope>
    <source>
        <strain evidence="9 10">CCM 4839</strain>
    </source>
</reference>
<organism evidence="9 10">
    <name type="scientific">Paenibacillus mendelii</name>
    <dbReference type="NCBI Taxonomy" id="206163"/>
    <lineage>
        <taxon>Bacteria</taxon>
        <taxon>Bacillati</taxon>
        <taxon>Bacillota</taxon>
        <taxon>Bacilli</taxon>
        <taxon>Bacillales</taxon>
        <taxon>Paenibacillaceae</taxon>
        <taxon>Paenibacillus</taxon>
    </lineage>
</organism>
<keyword evidence="2 7" id="KW-0813">Transport</keyword>
<dbReference type="SUPFAM" id="SSF161098">
    <property type="entry name" value="MetI-like"/>
    <property type="match status" value="1"/>
</dbReference>
<comment type="caution">
    <text evidence="9">The sequence shown here is derived from an EMBL/GenBank/DDBJ whole genome shotgun (WGS) entry which is preliminary data.</text>
</comment>
<feature type="domain" description="ABC transmembrane type-1" evidence="8">
    <location>
        <begin position="66"/>
        <end position="279"/>
    </location>
</feature>
<accession>A0ABV6JKT1</accession>
<keyword evidence="4 7" id="KW-0812">Transmembrane</keyword>
<name>A0ABV6JKT1_9BACL</name>
<sequence>MLKKQYYSYSLLVPGMLIFTVFFLVPALMSFYFAFTNWDASFTVTRHVGFDNFKTLFENEENVLAFKNTFIFAAVTSFFKVFLGLLLAILANQMIKSRLILRSVLFFPVILSSVAVALAFNAIFHPGKGLLNTALRSVGLDSLAMSWLTDPSIVIYSVAFVEIWKFTGMSMVLFLAALQSVPQDVIEAGKIDGASPLKMFRYVTLPMLKPVLNTNIILSVIGGLKVFDLVYALTGGGPGNSSSVINTLVYKSFATGRNGEGTAANLVLFLIVLITVLLLNKIINRNTSR</sequence>
<evidence type="ECO:0000256" key="5">
    <source>
        <dbReference type="ARBA" id="ARBA00022989"/>
    </source>
</evidence>
<evidence type="ECO:0000256" key="4">
    <source>
        <dbReference type="ARBA" id="ARBA00022692"/>
    </source>
</evidence>
<evidence type="ECO:0000259" key="8">
    <source>
        <dbReference type="PROSITE" id="PS50928"/>
    </source>
</evidence>
<dbReference type="PANTHER" id="PTHR30193:SF37">
    <property type="entry name" value="INNER MEMBRANE ABC TRANSPORTER PERMEASE PROTEIN YCJO"/>
    <property type="match status" value="1"/>
</dbReference>
<feature type="transmembrane region" description="Helical" evidence="7">
    <location>
        <begin position="70"/>
        <end position="91"/>
    </location>
</feature>
<dbReference type="CDD" id="cd06261">
    <property type="entry name" value="TM_PBP2"/>
    <property type="match status" value="1"/>
</dbReference>
<evidence type="ECO:0000256" key="1">
    <source>
        <dbReference type="ARBA" id="ARBA00004651"/>
    </source>
</evidence>
<gene>
    <name evidence="9" type="ORF">ACFFJ8_34855</name>
</gene>
<protein>
    <submittedName>
        <fullName evidence="9">Carbohydrate ABC transporter permease</fullName>
    </submittedName>
</protein>
<proteinExistence type="inferred from homology"/>
<evidence type="ECO:0000256" key="2">
    <source>
        <dbReference type="ARBA" id="ARBA00022448"/>
    </source>
</evidence>
<dbReference type="SUPFAM" id="SSF160964">
    <property type="entry name" value="MalF N-terminal region-like"/>
    <property type="match status" value="1"/>
</dbReference>
<comment type="similarity">
    <text evidence="7">Belongs to the binding-protein-dependent transport system permease family.</text>
</comment>
<dbReference type="Proteomes" id="UP001589818">
    <property type="component" value="Unassembled WGS sequence"/>
</dbReference>
<evidence type="ECO:0000256" key="7">
    <source>
        <dbReference type="RuleBase" id="RU363032"/>
    </source>
</evidence>
<evidence type="ECO:0000256" key="6">
    <source>
        <dbReference type="ARBA" id="ARBA00023136"/>
    </source>
</evidence>
<keyword evidence="5 7" id="KW-1133">Transmembrane helix</keyword>
<keyword evidence="10" id="KW-1185">Reference proteome</keyword>
<dbReference type="RefSeq" id="WP_204818632.1">
    <property type="nucleotide sequence ID" value="NZ_JANHOF010000005.1"/>
</dbReference>
<feature type="transmembrane region" description="Helical" evidence="7">
    <location>
        <begin position="144"/>
        <end position="164"/>
    </location>
</feature>
<feature type="transmembrane region" description="Helical" evidence="7">
    <location>
        <begin position="103"/>
        <end position="124"/>
    </location>
</feature>
<feature type="transmembrane region" description="Helical" evidence="7">
    <location>
        <begin position="263"/>
        <end position="283"/>
    </location>
</feature>
<keyword evidence="6 7" id="KW-0472">Membrane</keyword>
<evidence type="ECO:0000313" key="9">
    <source>
        <dbReference type="EMBL" id="MFC0396516.1"/>
    </source>
</evidence>
<dbReference type="EMBL" id="JBHLVF010000061">
    <property type="protein sequence ID" value="MFC0396516.1"/>
    <property type="molecule type" value="Genomic_DNA"/>
</dbReference>
<feature type="transmembrane region" description="Helical" evidence="7">
    <location>
        <begin position="211"/>
        <end position="233"/>
    </location>
</feature>
<evidence type="ECO:0000256" key="3">
    <source>
        <dbReference type="ARBA" id="ARBA00022475"/>
    </source>
</evidence>
<evidence type="ECO:0000313" key="10">
    <source>
        <dbReference type="Proteomes" id="UP001589818"/>
    </source>
</evidence>
<keyword evidence="3" id="KW-1003">Cell membrane</keyword>
<dbReference type="Pfam" id="PF00528">
    <property type="entry name" value="BPD_transp_1"/>
    <property type="match status" value="1"/>
</dbReference>
<dbReference type="InterPro" id="IPR051393">
    <property type="entry name" value="ABC_transporter_permease"/>
</dbReference>
<dbReference type="PANTHER" id="PTHR30193">
    <property type="entry name" value="ABC TRANSPORTER PERMEASE PROTEIN"/>
    <property type="match status" value="1"/>
</dbReference>